<gene>
    <name evidence="7" type="primary">aglR</name>
    <name evidence="7" type="ORF">HSR121_1039</name>
</gene>
<dbReference type="Pfam" id="PF13440">
    <property type="entry name" value="Polysacc_synt_3"/>
    <property type="match status" value="1"/>
</dbReference>
<name>A0A897N4W5_9EURY</name>
<feature type="transmembrane region" description="Helical" evidence="6">
    <location>
        <begin position="220"/>
        <end position="239"/>
    </location>
</feature>
<comment type="subcellular location">
    <subcellularLocation>
        <location evidence="1">Cell membrane</location>
        <topology evidence="1">Multi-pass membrane protein</topology>
    </subcellularLocation>
</comment>
<keyword evidence="4 6" id="KW-1133">Transmembrane helix</keyword>
<organism evidence="7 8">
    <name type="scientific">Halapricum desulfuricans</name>
    <dbReference type="NCBI Taxonomy" id="2841257"/>
    <lineage>
        <taxon>Archaea</taxon>
        <taxon>Methanobacteriati</taxon>
        <taxon>Methanobacteriota</taxon>
        <taxon>Stenosarchaea group</taxon>
        <taxon>Halobacteria</taxon>
        <taxon>Halobacteriales</taxon>
        <taxon>Haloarculaceae</taxon>
        <taxon>Halapricum</taxon>
    </lineage>
</organism>
<dbReference type="Proteomes" id="UP000663525">
    <property type="component" value="Chromosome"/>
</dbReference>
<keyword evidence="2" id="KW-1003">Cell membrane</keyword>
<feature type="transmembrane region" description="Helical" evidence="6">
    <location>
        <begin position="189"/>
        <end position="208"/>
    </location>
</feature>
<proteinExistence type="predicted"/>
<dbReference type="PANTHER" id="PTHR30250:SF27">
    <property type="entry name" value="POLYSACCHARIDE BIOSYNTHESIS PROTEIN"/>
    <property type="match status" value="1"/>
</dbReference>
<dbReference type="AlphaFoldDB" id="A0A897N4W5"/>
<evidence type="ECO:0000256" key="3">
    <source>
        <dbReference type="ARBA" id="ARBA00022692"/>
    </source>
</evidence>
<evidence type="ECO:0000256" key="5">
    <source>
        <dbReference type="ARBA" id="ARBA00023136"/>
    </source>
</evidence>
<dbReference type="GeneID" id="68854665"/>
<keyword evidence="5 6" id="KW-0472">Membrane</keyword>
<keyword evidence="3 6" id="KW-0812">Transmembrane</keyword>
<sequence length="505" mass="54323">MNSEQGDLGKILSSAVFVFIATMASSAAKLLERVVIGRLLTPGGYGEFSVALAVFTLGATLGAAGYTQGIPRFMARFDDLEDVRGAWLTGLLFTTGLSVLIAIVLILGAPIIVPQLFESNEATTLFVIFVIAIPVYVVYTIGVAAIRGQENTMYKVLTSNVFYPGFRLALVSVLLASGVGIVATGFSYLFTLLITVVLTYALLNRLFPIRGAFRLHTREMTTFSAPLIVSTIVGTLLTRTDTLMLGYFRSSAEVGVYNAAYPLAGVLTIAGGAVGYMYLPVASRLDSDGHSSVEHVYEITTKWVFVLLVPLFVTLLVFPDQIISIVFGSQYAAGGSALAIVAIGFFTNTAVGRNKETLSALGETSVILVSNVVAFVVNVLLNLFLIPRYGFMGAAVASAGSYVLLNATVYVFLRYRFGITPFTRRSRRAFIAIPGVLVPLGFGVRQLVPVTLPMIMLFTVSFALLAVAIALAVRSLEPDDVLLVELVENHANVRLGFIRKYIPEQ</sequence>
<dbReference type="PANTHER" id="PTHR30250">
    <property type="entry name" value="PST FAMILY PREDICTED COLANIC ACID TRANSPORTER"/>
    <property type="match status" value="1"/>
</dbReference>
<feature type="transmembrane region" description="Helical" evidence="6">
    <location>
        <begin position="125"/>
        <end position="146"/>
    </location>
</feature>
<dbReference type="EMBL" id="CP064787">
    <property type="protein sequence ID" value="QSG05386.1"/>
    <property type="molecule type" value="Genomic_DNA"/>
</dbReference>
<protein>
    <submittedName>
        <fullName evidence="7">MATE family membrane protein, Rfbx family</fullName>
    </submittedName>
</protein>
<dbReference type="InterPro" id="IPR050833">
    <property type="entry name" value="Poly_Biosynth_Transport"/>
</dbReference>
<feature type="transmembrane region" description="Helical" evidence="6">
    <location>
        <begin position="429"/>
        <end position="448"/>
    </location>
</feature>
<feature type="transmembrane region" description="Helical" evidence="6">
    <location>
        <begin position="364"/>
        <end position="385"/>
    </location>
</feature>
<accession>A0A897N4W5</accession>
<evidence type="ECO:0000313" key="8">
    <source>
        <dbReference type="Proteomes" id="UP000663525"/>
    </source>
</evidence>
<feature type="transmembrane region" description="Helical" evidence="6">
    <location>
        <begin position="166"/>
        <end position="183"/>
    </location>
</feature>
<evidence type="ECO:0000256" key="6">
    <source>
        <dbReference type="SAM" id="Phobius"/>
    </source>
</evidence>
<feature type="transmembrane region" description="Helical" evidence="6">
    <location>
        <begin position="391"/>
        <end position="413"/>
    </location>
</feature>
<evidence type="ECO:0000256" key="1">
    <source>
        <dbReference type="ARBA" id="ARBA00004651"/>
    </source>
</evidence>
<evidence type="ECO:0000256" key="4">
    <source>
        <dbReference type="ARBA" id="ARBA00022989"/>
    </source>
</evidence>
<feature type="transmembrane region" description="Helical" evidence="6">
    <location>
        <begin position="12"/>
        <end position="28"/>
    </location>
</feature>
<feature type="transmembrane region" description="Helical" evidence="6">
    <location>
        <begin position="300"/>
        <end position="319"/>
    </location>
</feature>
<dbReference type="CDD" id="cd13128">
    <property type="entry name" value="MATE_Wzx_like"/>
    <property type="match status" value="1"/>
</dbReference>
<reference evidence="7" key="1">
    <citation type="submission" date="2020-11" db="EMBL/GenBank/DDBJ databases">
        <title>Carbohydrate-dependent, anaerobic sulfur respiration: A novel catabolism in halophilic archaea.</title>
        <authorList>
            <person name="Sorokin D.Y."/>
            <person name="Messina E."/>
            <person name="Smedile F."/>
            <person name="La Cono V."/>
            <person name="Hallsworth J.E."/>
            <person name="Yakimov M.M."/>
        </authorList>
    </citation>
    <scope>NUCLEOTIDE SEQUENCE</scope>
    <source>
        <strain evidence="7">HSR12-1</strain>
    </source>
</reference>
<dbReference type="GO" id="GO:0005886">
    <property type="term" value="C:plasma membrane"/>
    <property type="evidence" value="ECO:0007669"/>
    <property type="project" value="UniProtKB-SubCell"/>
</dbReference>
<feature type="transmembrane region" description="Helical" evidence="6">
    <location>
        <begin position="259"/>
        <end position="279"/>
    </location>
</feature>
<feature type="transmembrane region" description="Helical" evidence="6">
    <location>
        <begin position="48"/>
        <end position="66"/>
    </location>
</feature>
<evidence type="ECO:0000256" key="2">
    <source>
        <dbReference type="ARBA" id="ARBA00022475"/>
    </source>
</evidence>
<feature type="transmembrane region" description="Helical" evidence="6">
    <location>
        <begin position="87"/>
        <end position="113"/>
    </location>
</feature>
<dbReference type="RefSeq" id="WP_229115230.1">
    <property type="nucleotide sequence ID" value="NZ_CP064787.1"/>
</dbReference>
<feature type="transmembrane region" description="Helical" evidence="6">
    <location>
        <begin position="331"/>
        <end position="352"/>
    </location>
</feature>
<feature type="transmembrane region" description="Helical" evidence="6">
    <location>
        <begin position="454"/>
        <end position="473"/>
    </location>
</feature>
<evidence type="ECO:0000313" key="7">
    <source>
        <dbReference type="EMBL" id="QSG05386.1"/>
    </source>
</evidence>